<organism evidence="2 3">
    <name type="scientific">Lactococcus lactis</name>
    <dbReference type="NCBI Taxonomy" id="1358"/>
    <lineage>
        <taxon>Bacteria</taxon>
        <taxon>Bacillati</taxon>
        <taxon>Bacillota</taxon>
        <taxon>Bacilli</taxon>
        <taxon>Lactobacillales</taxon>
        <taxon>Streptococcaceae</taxon>
        <taxon>Lactococcus</taxon>
    </lineage>
</organism>
<keyword evidence="1" id="KW-0812">Transmembrane</keyword>
<comment type="caution">
    <text evidence="2">The sequence shown here is derived from an EMBL/GenBank/DDBJ whole genome shotgun (WGS) entry which is preliminary data.</text>
</comment>
<name>A0AAW7J0E0_9LACT</name>
<evidence type="ECO:0000313" key="2">
    <source>
        <dbReference type="EMBL" id="MDM7547968.1"/>
    </source>
</evidence>
<feature type="transmembrane region" description="Helical" evidence="1">
    <location>
        <begin position="12"/>
        <end position="33"/>
    </location>
</feature>
<evidence type="ECO:0008006" key="4">
    <source>
        <dbReference type="Google" id="ProtNLM"/>
    </source>
</evidence>
<dbReference type="AlphaFoldDB" id="A0AAW7J0E0"/>
<keyword evidence="1" id="KW-1133">Transmembrane helix</keyword>
<gene>
    <name evidence="2" type="ORF">QUD52_13310</name>
</gene>
<dbReference type="RefSeq" id="WP_259760580.1">
    <property type="nucleotide sequence ID" value="NZ_JAUCAE010000050.1"/>
</dbReference>
<protein>
    <recommendedName>
        <fullName evidence="4">DUF1049 domain-containing protein</fullName>
    </recommendedName>
</protein>
<dbReference type="Proteomes" id="UP001240905">
    <property type="component" value="Unassembled WGS sequence"/>
</dbReference>
<feature type="transmembrane region" description="Helical" evidence="1">
    <location>
        <begin position="53"/>
        <end position="80"/>
    </location>
</feature>
<proteinExistence type="predicted"/>
<reference evidence="2" key="1">
    <citation type="submission" date="2023-06" db="EMBL/GenBank/DDBJ databases">
        <title>Draft Genome Sequences of lactic acid bacteria strains isolated from fermented milk products.</title>
        <authorList>
            <person name="Elcheninov A.G."/>
            <person name="Klyukina A."/>
            <person name="Zayulina K.S."/>
            <person name="Gavirova L.A."/>
            <person name="Shcherbakova P.A."/>
            <person name="Shestakov A.I."/>
            <person name="Kublanov I.V."/>
            <person name="Kochetkova T.V."/>
        </authorList>
    </citation>
    <scope>NUCLEOTIDE SEQUENCE</scope>
    <source>
        <strain evidence="2">TOM.142</strain>
    </source>
</reference>
<evidence type="ECO:0000313" key="3">
    <source>
        <dbReference type="Proteomes" id="UP001240905"/>
    </source>
</evidence>
<evidence type="ECO:0000256" key="1">
    <source>
        <dbReference type="SAM" id="Phobius"/>
    </source>
</evidence>
<keyword evidence="1" id="KW-0472">Membrane</keyword>
<sequence length="89" mass="10319">MEQKKPNFIRSIKQTSLFILGLMVLNVLIKLLFNQSDFQALKKDFLALDNRVLGIFIFLLVIIVGWIIVSLIIGSIYYVIQTIKYKKVD</sequence>
<dbReference type="EMBL" id="JAUCAE010000050">
    <property type="protein sequence ID" value="MDM7547968.1"/>
    <property type="molecule type" value="Genomic_DNA"/>
</dbReference>
<accession>A0AAW7J0E0</accession>